<dbReference type="Proteomes" id="UP000572268">
    <property type="component" value="Unassembled WGS sequence"/>
</dbReference>
<dbReference type="Gene3D" id="1.10.1200.10">
    <property type="entry name" value="ACP-like"/>
    <property type="match status" value="1"/>
</dbReference>
<dbReference type="GO" id="GO:0051213">
    <property type="term" value="F:dioxygenase activity"/>
    <property type="evidence" value="ECO:0007669"/>
    <property type="project" value="UniProtKB-KW"/>
</dbReference>
<evidence type="ECO:0000313" key="10">
    <source>
        <dbReference type="Proteomes" id="UP000572268"/>
    </source>
</evidence>
<dbReference type="Gene3D" id="3.40.50.12780">
    <property type="entry name" value="N-terminal domain of ligase-like"/>
    <property type="match status" value="1"/>
</dbReference>
<dbReference type="InterPro" id="IPR009081">
    <property type="entry name" value="PP-bd_ACP"/>
</dbReference>
<evidence type="ECO:0000256" key="5">
    <source>
        <dbReference type="ARBA" id="ARBA00023004"/>
    </source>
</evidence>
<dbReference type="SUPFAM" id="SSF47336">
    <property type="entry name" value="ACP-like"/>
    <property type="match status" value="1"/>
</dbReference>
<name>A0A7J6L020_PEROL</name>
<keyword evidence="6" id="KW-0040">ANK repeat</keyword>
<dbReference type="SMART" id="SM00248">
    <property type="entry name" value="ANK"/>
    <property type="match status" value="5"/>
</dbReference>
<dbReference type="AlphaFoldDB" id="A0A7J6L020"/>
<dbReference type="SUPFAM" id="SSF48403">
    <property type="entry name" value="Ankyrin repeat"/>
    <property type="match status" value="1"/>
</dbReference>
<keyword evidence="7" id="KW-0175">Coiled coil</keyword>
<dbReference type="GO" id="GO:0043041">
    <property type="term" value="P:amino acid activation for nonribosomal peptide biosynthetic process"/>
    <property type="evidence" value="ECO:0007669"/>
    <property type="project" value="TreeGrafter"/>
</dbReference>
<dbReference type="GO" id="GO:0005737">
    <property type="term" value="C:cytoplasm"/>
    <property type="evidence" value="ECO:0007669"/>
    <property type="project" value="TreeGrafter"/>
</dbReference>
<dbReference type="Gene3D" id="3.30.300.30">
    <property type="match status" value="1"/>
</dbReference>
<evidence type="ECO:0000256" key="7">
    <source>
        <dbReference type="SAM" id="Coils"/>
    </source>
</evidence>
<dbReference type="Pfam" id="PF00501">
    <property type="entry name" value="AMP-binding"/>
    <property type="match status" value="1"/>
</dbReference>
<dbReference type="Pfam" id="PF00550">
    <property type="entry name" value="PP-binding"/>
    <property type="match status" value="1"/>
</dbReference>
<dbReference type="PROSITE" id="PS51471">
    <property type="entry name" value="FE2OG_OXY"/>
    <property type="match status" value="1"/>
</dbReference>
<feature type="repeat" description="ANK" evidence="6">
    <location>
        <begin position="669"/>
        <end position="702"/>
    </location>
</feature>
<evidence type="ECO:0000259" key="8">
    <source>
        <dbReference type="PROSITE" id="PS51471"/>
    </source>
</evidence>
<dbReference type="GO" id="GO:0031418">
    <property type="term" value="F:L-ascorbic acid binding"/>
    <property type="evidence" value="ECO:0007669"/>
    <property type="project" value="InterPro"/>
</dbReference>
<dbReference type="Pfam" id="PF12796">
    <property type="entry name" value="Ank_2"/>
    <property type="match status" value="2"/>
</dbReference>
<dbReference type="EMBL" id="JABANN010000906">
    <property type="protein sequence ID" value="KAF4652522.1"/>
    <property type="molecule type" value="Genomic_DNA"/>
</dbReference>
<dbReference type="InterPro" id="IPR020845">
    <property type="entry name" value="AMP-binding_CS"/>
</dbReference>
<evidence type="ECO:0000313" key="9">
    <source>
        <dbReference type="EMBL" id="KAF4652522.1"/>
    </source>
</evidence>
<feature type="repeat" description="ANK" evidence="6">
    <location>
        <begin position="635"/>
        <end position="667"/>
    </location>
</feature>
<evidence type="ECO:0000256" key="1">
    <source>
        <dbReference type="ARBA" id="ARBA00001961"/>
    </source>
</evidence>
<evidence type="ECO:0000256" key="2">
    <source>
        <dbReference type="ARBA" id="ARBA00022723"/>
    </source>
</evidence>
<dbReference type="GO" id="GO:0016705">
    <property type="term" value="F:oxidoreductase activity, acting on paired donors, with incorporation or reduction of molecular oxygen"/>
    <property type="evidence" value="ECO:0007669"/>
    <property type="project" value="InterPro"/>
</dbReference>
<gene>
    <name evidence="9" type="ORF">FOL46_009692</name>
</gene>
<protein>
    <recommendedName>
        <fullName evidence="8">Fe2OG dioxygenase domain-containing protein</fullName>
    </recommendedName>
</protein>
<organism evidence="9 10">
    <name type="scientific">Perkinsus olseni</name>
    <name type="common">Perkinsus atlanticus</name>
    <dbReference type="NCBI Taxonomy" id="32597"/>
    <lineage>
        <taxon>Eukaryota</taxon>
        <taxon>Sar</taxon>
        <taxon>Alveolata</taxon>
        <taxon>Perkinsozoa</taxon>
        <taxon>Perkinsea</taxon>
        <taxon>Perkinsida</taxon>
        <taxon>Perkinsidae</taxon>
        <taxon>Perkinsus</taxon>
    </lineage>
</organism>
<feature type="coiled-coil region" evidence="7">
    <location>
        <begin position="918"/>
        <end position="952"/>
    </location>
</feature>
<comment type="cofactor">
    <cofactor evidence="1">
        <name>L-ascorbate</name>
        <dbReference type="ChEBI" id="CHEBI:38290"/>
    </cofactor>
</comment>
<comment type="caution">
    <text evidence="9">The sequence shown here is derived from an EMBL/GenBank/DDBJ whole genome shotgun (WGS) entry which is preliminary data.</text>
</comment>
<dbReference type="Pfam" id="PF13640">
    <property type="entry name" value="2OG-FeII_Oxy_3"/>
    <property type="match status" value="1"/>
</dbReference>
<dbReference type="GO" id="GO:0005506">
    <property type="term" value="F:iron ion binding"/>
    <property type="evidence" value="ECO:0007669"/>
    <property type="project" value="InterPro"/>
</dbReference>
<dbReference type="InterPro" id="IPR044862">
    <property type="entry name" value="Pro_4_hyd_alph_FE2OG_OXY"/>
</dbReference>
<dbReference type="InterPro" id="IPR006620">
    <property type="entry name" value="Pro_4_hyd_alph"/>
</dbReference>
<dbReference type="Gene3D" id="2.60.120.620">
    <property type="entry name" value="q2cbj1_9rhob like domain"/>
    <property type="match status" value="1"/>
</dbReference>
<keyword evidence="4" id="KW-0560">Oxidoreductase</keyword>
<evidence type="ECO:0000256" key="4">
    <source>
        <dbReference type="ARBA" id="ARBA00023002"/>
    </source>
</evidence>
<evidence type="ECO:0000256" key="6">
    <source>
        <dbReference type="PROSITE-ProRule" id="PRU00023"/>
    </source>
</evidence>
<feature type="domain" description="Fe2OG dioxygenase" evidence="8">
    <location>
        <begin position="1103"/>
        <end position="1212"/>
    </location>
</feature>
<dbReference type="InterPro" id="IPR000873">
    <property type="entry name" value="AMP-dep_synth/lig_dom"/>
</dbReference>
<keyword evidence="2" id="KW-0479">Metal-binding</keyword>
<reference evidence="9 10" key="1">
    <citation type="submission" date="2020-04" db="EMBL/GenBank/DDBJ databases">
        <title>Perkinsus olseni comparative genomics.</title>
        <authorList>
            <person name="Bogema D.R."/>
        </authorList>
    </citation>
    <scope>NUCLEOTIDE SEQUENCE [LARGE SCALE GENOMIC DNA]</scope>
    <source>
        <strain evidence="9">ATCC PRA-31</strain>
    </source>
</reference>
<dbReference type="Gene3D" id="1.25.40.20">
    <property type="entry name" value="Ankyrin repeat-containing domain"/>
    <property type="match status" value="3"/>
</dbReference>
<feature type="repeat" description="ANK" evidence="6">
    <location>
        <begin position="703"/>
        <end position="735"/>
    </location>
</feature>
<keyword evidence="3" id="KW-0223">Dioxygenase</keyword>
<proteinExistence type="predicted"/>
<dbReference type="GO" id="GO:0044550">
    <property type="term" value="P:secondary metabolite biosynthetic process"/>
    <property type="evidence" value="ECO:0007669"/>
    <property type="project" value="TreeGrafter"/>
</dbReference>
<dbReference type="InterPro" id="IPR036736">
    <property type="entry name" value="ACP-like_sf"/>
</dbReference>
<dbReference type="InterPro" id="IPR005123">
    <property type="entry name" value="Oxoglu/Fe-dep_dioxygenase_dom"/>
</dbReference>
<dbReference type="InterPro" id="IPR036770">
    <property type="entry name" value="Ankyrin_rpt-contain_sf"/>
</dbReference>
<dbReference type="InterPro" id="IPR002110">
    <property type="entry name" value="Ankyrin_rpt"/>
</dbReference>
<dbReference type="SMART" id="SM00702">
    <property type="entry name" value="P4Hc"/>
    <property type="match status" value="1"/>
</dbReference>
<dbReference type="PANTHER" id="PTHR45527:SF1">
    <property type="entry name" value="FATTY ACID SYNTHASE"/>
    <property type="match status" value="1"/>
</dbReference>
<dbReference type="PROSITE" id="PS50297">
    <property type="entry name" value="ANK_REP_REGION"/>
    <property type="match status" value="1"/>
</dbReference>
<accession>A0A7J6L020</accession>
<dbReference type="InterPro" id="IPR045851">
    <property type="entry name" value="AMP-bd_C_sf"/>
</dbReference>
<dbReference type="GO" id="GO:0031177">
    <property type="term" value="F:phosphopantetheine binding"/>
    <property type="evidence" value="ECO:0007669"/>
    <property type="project" value="TreeGrafter"/>
</dbReference>
<dbReference type="InterPro" id="IPR042099">
    <property type="entry name" value="ANL_N_sf"/>
</dbReference>
<evidence type="ECO:0000256" key="3">
    <source>
        <dbReference type="ARBA" id="ARBA00022964"/>
    </source>
</evidence>
<sequence length="1251" mass="136257">MTVRASCMIHLPYDNLWLNFAATAVKYPENIALRCNSTVLTYHQLRILVDARASALSRESGLRPGSRVLLLLERGTAFIVTALALWKLGCTMIPLDAGLTPIGRTRQVADEAHCDLLIVTTAEAAAELKSTARRVIGVEDLPGLENLQKPIEDELTLQRDGLPAPAYIMFTSGSSGRPKGVVVSHANVINVLEHFSEELGSDWGRLLAVTTFQFDISVLEYMLPLSTGRECIIADSKTCRNGPKILSMLIEESVDVMQATPTMWQLLIAAGLLKRAEELSPRLKILCGGEPFPATLRSLCEISPMVLNCYGPTETTIWSSTHRVLPDGDGPVPIGRPIRKTRFEISDSGELLIGGAGVALGYFQRTAAPSRPLDGFSGDGWYATGDRVRVDDDGNYIYLGRLNDSQVKLRGYRIELGEVEKALSQHLDDQCQCAVVPHKSHLAAFITGDSSCLDVPRLRQELGKVLPPYMVPTWFTALQALPVTSNGKLDRKALAAYPVTEARKSKASNGGARERIRACVNLVLGFDVVDDASLASQGVTSLLAVILVETLSEALGVVVDVEHVFAHACAASFFDYVEELAATKTATAAMAVKNRVKKKSKKLDPFMSACQDGSVLHLYTPEEIREKGVSLTDRFGSSPFHYAAGAGQLEVCRTLLAVGGDPFYCDNKSGRNALHWAARNGRVGMIDWLLVDCGLPVDSETKDGTTPLQLACWGGFPAMCDVLVARRADVHHVNKWGCIVTHFAALSGQLETVKWCSTVLEPEELARGNDQGHTAFHKAAYGGHKDICEWLLTFDVFKRLRATADVRGQTPAILARKGGHDELAKFLDEYRRGVTESKDPLQAHRVECRGAGGKKPTLAEQVANLRLAMLVQKCQKSFDVQRSDAESLVAQAHAEKTRSISEEIAEAGAERNRILQDVSTASEAVEKVAEQKRNAEREVAAAQSELKAKSREIEMCFSMMGGHYDSGYEASSEWGEPPTLTAGQAASLAEGLAGRGWAFIDGYIDMTAVEKMRTCWLDRYSNGEPGSKRINSDGALRDGRFREGSYGGYIEEGSRGDFVRWLSPQDDDCPVGYKWLRAGMDLLVQGLARNCRCAALEGVDTVVAQSSMVAIYPAARGGNGVGSRYIRHIDNPIGDGRILTVMVYLNPEGWSLDSHGGTLRVFHAMEDGSEVATGICPSGGRLLVFLSDRVPHEVLPVTGDLHRLAITTWYMDFAARARATCEEPSLAETEKLRNEMARMGGHSVDDDVTAA</sequence>
<dbReference type="SUPFAM" id="SSF56801">
    <property type="entry name" value="Acetyl-CoA synthetase-like"/>
    <property type="match status" value="1"/>
</dbReference>
<keyword evidence="5" id="KW-0408">Iron</keyword>
<dbReference type="PROSITE" id="PS00455">
    <property type="entry name" value="AMP_BINDING"/>
    <property type="match status" value="1"/>
</dbReference>
<dbReference type="PANTHER" id="PTHR45527">
    <property type="entry name" value="NONRIBOSOMAL PEPTIDE SYNTHETASE"/>
    <property type="match status" value="1"/>
</dbReference>
<dbReference type="PROSITE" id="PS50088">
    <property type="entry name" value="ANK_REPEAT"/>
    <property type="match status" value="3"/>
</dbReference>